<dbReference type="OrthoDB" id="5573021at2"/>
<keyword evidence="1" id="KW-0812">Transmembrane</keyword>
<dbReference type="Proteomes" id="UP000325755">
    <property type="component" value="Chromosome"/>
</dbReference>
<evidence type="ECO:0000256" key="1">
    <source>
        <dbReference type="SAM" id="Phobius"/>
    </source>
</evidence>
<dbReference type="InParanoid" id="A0A5Q0BNM2"/>
<evidence type="ECO:0000313" key="2">
    <source>
        <dbReference type="EMBL" id="QFY43841.1"/>
    </source>
</evidence>
<protein>
    <submittedName>
        <fullName evidence="2">Uncharacterized protein</fullName>
    </submittedName>
</protein>
<sequence length="108" mass="11998">MNLNFILAKTLQFVTFLFFIFMVLVYFGLVLMLALAVLWYTTKIITLIGLPAVIAVAAGIAALGYVGLTLTRMPLLYTLILEVGLELVNFGQTQVKRFDPIVEKAANR</sequence>
<organism evidence="2 3">
    <name type="scientific">Candidatus Methylospira mobilis</name>
    <dbReference type="NCBI Taxonomy" id="1808979"/>
    <lineage>
        <taxon>Bacteria</taxon>
        <taxon>Pseudomonadati</taxon>
        <taxon>Pseudomonadota</taxon>
        <taxon>Gammaproteobacteria</taxon>
        <taxon>Methylococcales</taxon>
        <taxon>Methylococcaceae</taxon>
        <taxon>Candidatus Methylospira</taxon>
    </lineage>
</organism>
<dbReference type="AlphaFoldDB" id="A0A5Q0BNM2"/>
<gene>
    <name evidence="2" type="ORF">F6R98_15380</name>
</gene>
<accession>A0A5Q0BNM2</accession>
<proteinExistence type="predicted"/>
<dbReference type="KEGG" id="mmob:F6R98_15380"/>
<dbReference type="EMBL" id="CP044205">
    <property type="protein sequence ID" value="QFY43841.1"/>
    <property type="molecule type" value="Genomic_DNA"/>
</dbReference>
<evidence type="ECO:0000313" key="3">
    <source>
        <dbReference type="Proteomes" id="UP000325755"/>
    </source>
</evidence>
<reference evidence="2 3" key="1">
    <citation type="submission" date="2019-09" db="EMBL/GenBank/DDBJ databases">
        <title>Ecophysiology of the spiral-shaped methanotroph Methylospira mobilis as revealed by the complete genome sequence.</title>
        <authorList>
            <person name="Oshkin I.Y."/>
            <person name="Dedysh S.N."/>
            <person name="Miroshnikov K."/>
            <person name="Danilova O.V."/>
            <person name="Hakobyan A."/>
            <person name="Liesack W."/>
        </authorList>
    </citation>
    <scope>NUCLEOTIDE SEQUENCE [LARGE SCALE GENOMIC DNA]</scope>
    <source>
        <strain evidence="2 3">Shm1</strain>
    </source>
</reference>
<keyword evidence="1" id="KW-1133">Transmembrane helix</keyword>
<keyword evidence="1" id="KW-0472">Membrane</keyword>
<name>A0A5Q0BNM2_9GAMM</name>
<feature type="transmembrane region" description="Helical" evidence="1">
    <location>
        <begin position="12"/>
        <end position="38"/>
    </location>
</feature>
<feature type="transmembrane region" description="Helical" evidence="1">
    <location>
        <begin position="44"/>
        <end position="68"/>
    </location>
</feature>
<dbReference type="RefSeq" id="WP_153249818.1">
    <property type="nucleotide sequence ID" value="NZ_CP044205.1"/>
</dbReference>
<keyword evidence="3" id="KW-1185">Reference proteome</keyword>